<dbReference type="SUPFAM" id="SSF63411">
    <property type="entry name" value="LuxS/MPP-like metallohydrolase"/>
    <property type="match status" value="4"/>
</dbReference>
<evidence type="ECO:0000256" key="4">
    <source>
        <dbReference type="ARBA" id="ARBA00022801"/>
    </source>
</evidence>
<dbReference type="STRING" id="1806994.A0A507BNK7"/>
<dbReference type="GO" id="GO:0051603">
    <property type="term" value="P:proteolysis involved in protein catabolic process"/>
    <property type="evidence" value="ECO:0007669"/>
    <property type="project" value="TreeGrafter"/>
</dbReference>
<dbReference type="AlphaFoldDB" id="A0A507BNK7"/>
<dbReference type="PROSITE" id="PS00143">
    <property type="entry name" value="INSULINASE"/>
    <property type="match status" value="1"/>
</dbReference>
<dbReference type="FunFam" id="3.30.830.10:FF:000003">
    <property type="entry name" value="Insulin-degrading enzyme"/>
    <property type="match status" value="1"/>
</dbReference>
<proteinExistence type="inferred from homology"/>
<dbReference type="Pfam" id="PF22456">
    <property type="entry name" value="PqqF-like_C_4"/>
    <property type="match status" value="1"/>
</dbReference>
<sequence length="982" mass="112595">MATHGIQVFEDIVKSEADDRSYRLVTLSNELDILLISDPTTDKASAALDVHVGHLVDPEEVAGLAHFCEHLLFMGTEKYLEENAYNSYLSDHGGNSNAFTAVEDTNYYFDVNANHLEGALDRFAQFFIAPLFLENTTDRELQAVDSEHKKNLQSDSWRLFQLEKDLSCPTHPYHKFGTGSMETLKDDLVANGRDIRKYLFDFHDSYYSANIMKLVILGKEPLDTLMEWAVSMFSAVKNKSIKVPSFPGHPLTSNELLKQILVKPVKDMKLLELTWPFPDTTQDYKIHPAEYISHLIGHEGEGSILAVIKQRGWALSLSGGVHSGGTNFDFFKINVELTDEGLGHWEEIVVICFQYITLIKKEVHEWIYTECQALARLAFRFKEKGNPSSYCTSLAGNLQHFEKADVLSGNYIFHEYRPDVIQRYFDYLRPDNFRIMVVSPSFDAAGWSKARYYGTEYTVTAFSDTLQQALKTSILSTDSELHLPEPNDFIPTNFDVKRIPKPETMQYPSIIRETPTIRLWHKKDDTFFVPKVYTTWLIKNPYAYASPRNTVLARLFTELMKDYLSEYSYYAEVAGLHYGLDIQTDGVLLTMDGYNDKLSILLSKVVDKIKHFHVDSKRYEVVKEQHERMYKNFSKEAPTAHAMYWSSYMLQEKMWSNAEKLDAIQYVKESQVSAFVEEFFSHFYIEAVIHGNEALKWADIFDEAFHELPLPLIQRREQLRSHVLHPTSHIIHARPLPNPANPNSSIEYMLQIGDPINDVLRSRTILFSQLIQEPCFDQLRTKEQLGYMVFSGLRKMNGNNFVRVIIQSEKDPAFLETRIEAFWVSMRATIETMSDDDFARQRQSLVSKLLEKSKKLVEEYQRLWVHIASGQYDFAAETRIAGLVSTIAKPDMIEFFDSYISRNGASRAKLSTHIQSASIVDVSPEGLELLGDESQMVVDGDDMEALIEMKSRWGLAASSFPCKSVEEFMDVKEKKEGVNGSV</sequence>
<evidence type="ECO:0000313" key="12">
    <source>
        <dbReference type="EMBL" id="TPX31670.1"/>
    </source>
</evidence>
<dbReference type="Pfam" id="PF05193">
    <property type="entry name" value="Peptidase_M16_C"/>
    <property type="match status" value="1"/>
</dbReference>
<dbReference type="Pfam" id="PF00675">
    <property type="entry name" value="Peptidase_M16"/>
    <property type="match status" value="1"/>
</dbReference>
<dbReference type="InterPro" id="IPR011765">
    <property type="entry name" value="Pept_M16_N"/>
</dbReference>
<feature type="domain" description="Peptidase M16 middle/third" evidence="10">
    <location>
        <begin position="379"/>
        <end position="663"/>
    </location>
</feature>
<evidence type="ECO:0000259" key="9">
    <source>
        <dbReference type="Pfam" id="PF05193"/>
    </source>
</evidence>
<dbReference type="PANTHER" id="PTHR43690">
    <property type="entry name" value="NARDILYSIN"/>
    <property type="match status" value="1"/>
</dbReference>
<dbReference type="InterPro" id="IPR007863">
    <property type="entry name" value="Peptidase_M16_C"/>
</dbReference>
<evidence type="ECO:0000256" key="5">
    <source>
        <dbReference type="ARBA" id="ARBA00022833"/>
    </source>
</evidence>
<dbReference type="InterPro" id="IPR011249">
    <property type="entry name" value="Metalloenz_LuxS/M16"/>
</dbReference>
<dbReference type="OrthoDB" id="952271at2759"/>
<evidence type="ECO:0000256" key="3">
    <source>
        <dbReference type="ARBA" id="ARBA00022723"/>
    </source>
</evidence>
<organism evidence="12 13">
    <name type="scientific">Synchytrium microbalum</name>
    <dbReference type="NCBI Taxonomy" id="1806994"/>
    <lineage>
        <taxon>Eukaryota</taxon>
        <taxon>Fungi</taxon>
        <taxon>Fungi incertae sedis</taxon>
        <taxon>Chytridiomycota</taxon>
        <taxon>Chytridiomycota incertae sedis</taxon>
        <taxon>Chytridiomycetes</taxon>
        <taxon>Synchytriales</taxon>
        <taxon>Synchytriaceae</taxon>
        <taxon>Synchytrium</taxon>
    </lineage>
</organism>
<dbReference type="Pfam" id="PF16187">
    <property type="entry name" value="Peptidase_M16_M"/>
    <property type="match status" value="1"/>
</dbReference>
<dbReference type="InterPro" id="IPR032632">
    <property type="entry name" value="Peptidase_M16_M"/>
</dbReference>
<keyword evidence="3" id="KW-0479">Metal-binding</keyword>
<feature type="domain" description="Peptidase M16 C-terminal" evidence="9">
    <location>
        <begin position="196"/>
        <end position="372"/>
    </location>
</feature>
<evidence type="ECO:0008006" key="14">
    <source>
        <dbReference type="Google" id="ProtNLM"/>
    </source>
</evidence>
<keyword evidence="4" id="KW-0378">Hydrolase</keyword>
<dbReference type="RefSeq" id="XP_031023044.1">
    <property type="nucleotide sequence ID" value="XM_031171013.1"/>
</dbReference>
<reference evidence="12 13" key="1">
    <citation type="journal article" date="2019" name="Sci. Rep.">
        <title>Comparative genomics of chytrid fungi reveal insights into the obligate biotrophic and pathogenic lifestyle of Synchytrium endobioticum.</title>
        <authorList>
            <person name="van de Vossenberg B.T.L.H."/>
            <person name="Warris S."/>
            <person name="Nguyen H.D.T."/>
            <person name="van Gent-Pelzer M.P.E."/>
            <person name="Joly D.L."/>
            <person name="van de Geest H.C."/>
            <person name="Bonants P.J.M."/>
            <person name="Smith D.S."/>
            <person name="Levesque C.A."/>
            <person name="van der Lee T.A.J."/>
        </authorList>
    </citation>
    <scope>NUCLEOTIDE SEQUENCE [LARGE SCALE GENOMIC DNA]</scope>
    <source>
        <strain evidence="12 13">JEL517</strain>
    </source>
</reference>
<comment type="similarity">
    <text evidence="1 7">Belongs to the peptidase M16 family.</text>
</comment>
<evidence type="ECO:0000256" key="2">
    <source>
        <dbReference type="ARBA" id="ARBA00022670"/>
    </source>
</evidence>
<dbReference type="InterPro" id="IPR050626">
    <property type="entry name" value="Peptidase_M16"/>
</dbReference>
<evidence type="ECO:0000259" key="8">
    <source>
        <dbReference type="Pfam" id="PF00675"/>
    </source>
</evidence>
<dbReference type="InterPro" id="IPR001431">
    <property type="entry name" value="Pept_M16_Zn_BS"/>
</dbReference>
<dbReference type="GO" id="GO:0005829">
    <property type="term" value="C:cytosol"/>
    <property type="evidence" value="ECO:0007669"/>
    <property type="project" value="TreeGrafter"/>
</dbReference>
<keyword evidence="5" id="KW-0862">Zinc</keyword>
<dbReference type="GO" id="GO:0004222">
    <property type="term" value="F:metalloendopeptidase activity"/>
    <property type="evidence" value="ECO:0007669"/>
    <property type="project" value="InterPro"/>
</dbReference>
<dbReference type="InterPro" id="IPR054734">
    <property type="entry name" value="PqqF-like_C_4"/>
</dbReference>
<evidence type="ECO:0000256" key="6">
    <source>
        <dbReference type="ARBA" id="ARBA00023049"/>
    </source>
</evidence>
<accession>A0A507BNK7</accession>
<keyword evidence="6" id="KW-0482">Metalloprotease</keyword>
<dbReference type="GO" id="GO:0043171">
    <property type="term" value="P:peptide catabolic process"/>
    <property type="evidence" value="ECO:0007669"/>
    <property type="project" value="TreeGrafter"/>
</dbReference>
<dbReference type="EMBL" id="QEAO01000041">
    <property type="protein sequence ID" value="TPX31670.1"/>
    <property type="molecule type" value="Genomic_DNA"/>
</dbReference>
<dbReference type="PANTHER" id="PTHR43690:SF18">
    <property type="entry name" value="INSULIN-DEGRADING ENZYME-RELATED"/>
    <property type="match status" value="1"/>
</dbReference>
<evidence type="ECO:0000259" key="11">
    <source>
        <dbReference type="Pfam" id="PF22456"/>
    </source>
</evidence>
<dbReference type="GeneID" id="42006310"/>
<evidence type="ECO:0000313" key="13">
    <source>
        <dbReference type="Proteomes" id="UP000319731"/>
    </source>
</evidence>
<evidence type="ECO:0000259" key="10">
    <source>
        <dbReference type="Pfam" id="PF16187"/>
    </source>
</evidence>
<evidence type="ECO:0000256" key="7">
    <source>
        <dbReference type="RuleBase" id="RU004447"/>
    </source>
</evidence>
<feature type="domain" description="Peptidase M16 N-terminal" evidence="8">
    <location>
        <begin position="33"/>
        <end position="170"/>
    </location>
</feature>
<keyword evidence="13" id="KW-1185">Reference proteome</keyword>
<protein>
    <recommendedName>
        <fullName evidence="14">Insulin-degrading enzyme</fullName>
    </recommendedName>
</protein>
<evidence type="ECO:0000256" key="1">
    <source>
        <dbReference type="ARBA" id="ARBA00007261"/>
    </source>
</evidence>
<feature type="domain" description="Coenzyme PQQ synthesis protein F-like C-terminal lobe" evidence="11">
    <location>
        <begin position="766"/>
        <end position="864"/>
    </location>
</feature>
<dbReference type="FunFam" id="3.30.830.10:FF:000004">
    <property type="entry name" value="Putative insulin-degrading enzyme"/>
    <property type="match status" value="1"/>
</dbReference>
<dbReference type="FunFam" id="3.30.830.10:FF:000005">
    <property type="entry name" value="nardilysin isoform X1"/>
    <property type="match status" value="1"/>
</dbReference>
<comment type="caution">
    <text evidence="12">The sequence shown here is derived from an EMBL/GenBank/DDBJ whole genome shotgun (WGS) entry which is preliminary data.</text>
</comment>
<dbReference type="Gene3D" id="3.30.830.10">
    <property type="entry name" value="Metalloenzyme, LuxS/M16 peptidase-like"/>
    <property type="match status" value="4"/>
</dbReference>
<dbReference type="GO" id="GO:0005739">
    <property type="term" value="C:mitochondrion"/>
    <property type="evidence" value="ECO:0007669"/>
    <property type="project" value="TreeGrafter"/>
</dbReference>
<dbReference type="GO" id="GO:0046872">
    <property type="term" value="F:metal ion binding"/>
    <property type="evidence" value="ECO:0007669"/>
    <property type="project" value="UniProtKB-KW"/>
</dbReference>
<keyword evidence="2" id="KW-0645">Protease</keyword>
<dbReference type="Proteomes" id="UP000319731">
    <property type="component" value="Unassembled WGS sequence"/>
</dbReference>
<gene>
    <name evidence="12" type="ORF">SmJEL517_g05085</name>
</gene>
<name>A0A507BNK7_9FUNG</name>